<dbReference type="Proteomes" id="UP000006052">
    <property type="component" value="Chromosome"/>
</dbReference>
<accession>I3YN93</accession>
<dbReference type="PROSITE" id="PS50943">
    <property type="entry name" value="HTH_CROC1"/>
    <property type="match status" value="1"/>
</dbReference>
<sequence>MNPVTHPEQWNFRPSKIKSTRYTASEVGGYNISVTTLERLCNYYGLTFEEFFEELKM</sequence>
<dbReference type="HOGENOM" id="CLU_2986309_0_0_10"/>
<dbReference type="KEGG" id="afd:Alfi_2174"/>
<dbReference type="STRING" id="679935.Alfi_2174"/>
<evidence type="ECO:0000313" key="3">
    <source>
        <dbReference type="Proteomes" id="UP000006052"/>
    </source>
</evidence>
<dbReference type="AlphaFoldDB" id="I3YN93"/>
<reference evidence="3" key="1">
    <citation type="journal article" date="2013" name="Stand. Genomic Sci.">
        <title>Complete genome sequence of the bile-resistant pigment-producing anaerobe Alistipes finegoldii type strain (AHN2437(T)).</title>
        <authorList>
            <person name="Mavromatis K."/>
            <person name="Stackebrandt E."/>
            <person name="Munk C."/>
            <person name="Lapidus A."/>
            <person name="Nolan M."/>
            <person name="Lucas S."/>
            <person name="Hammon N."/>
            <person name="Deshpande S."/>
            <person name="Cheng J.F."/>
            <person name="Tapia R."/>
            <person name="Goodwin L.A."/>
            <person name="Pitluck S."/>
            <person name="Liolios K."/>
            <person name="Pagani I."/>
            <person name="Ivanova N."/>
            <person name="Mikhailova N."/>
            <person name="Huntemann M."/>
            <person name="Pati A."/>
            <person name="Chen A."/>
            <person name="Palaniappan K."/>
            <person name="Land M."/>
            <person name="Hauser L."/>
            <person name="Rohde M."/>
            <person name="Gronow S."/>
            <person name="Goker M."/>
            <person name="Detter J.C."/>
            <person name="Bristow J."/>
            <person name="Eisen J.A."/>
            <person name="Markowitz V."/>
            <person name="Hugenholtz P."/>
            <person name="Kyrpides N.C."/>
            <person name="Klenk H.P."/>
            <person name="Woyke T."/>
        </authorList>
    </citation>
    <scope>NUCLEOTIDE SEQUENCE</scope>
    <source>
        <strain evidence="3">DSM 17242 / JCM 16770 / AHN 2437 / CCUG 46020 / CIP 107999</strain>
    </source>
</reference>
<organism evidence="2 3">
    <name type="scientific">Alistipes finegoldii (strain DSM 17242 / JCM 16770 / CCUG 46020 / CIP 107999 / KCTC 15236 / AHN 2437)</name>
    <dbReference type="NCBI Taxonomy" id="679935"/>
    <lineage>
        <taxon>Bacteria</taxon>
        <taxon>Pseudomonadati</taxon>
        <taxon>Bacteroidota</taxon>
        <taxon>Bacteroidia</taxon>
        <taxon>Bacteroidales</taxon>
        <taxon>Rikenellaceae</taxon>
        <taxon>Alistipes</taxon>
    </lineage>
</organism>
<dbReference type="Gene3D" id="1.10.260.40">
    <property type="entry name" value="lambda repressor-like DNA-binding domains"/>
    <property type="match status" value="1"/>
</dbReference>
<feature type="domain" description="HTH cro/C1-type" evidence="1">
    <location>
        <begin position="26"/>
        <end position="51"/>
    </location>
</feature>
<proteinExistence type="predicted"/>
<evidence type="ECO:0000313" key="2">
    <source>
        <dbReference type="EMBL" id="AFL78461.1"/>
    </source>
</evidence>
<protein>
    <recommendedName>
        <fullName evidence="1">HTH cro/C1-type domain-containing protein</fullName>
    </recommendedName>
</protein>
<dbReference type="PATRIC" id="fig|679935.3.peg.2091"/>
<dbReference type="GeneID" id="79838840"/>
<dbReference type="GO" id="GO:0003677">
    <property type="term" value="F:DNA binding"/>
    <property type="evidence" value="ECO:0007669"/>
    <property type="project" value="InterPro"/>
</dbReference>
<dbReference type="EMBL" id="CP003274">
    <property type="protein sequence ID" value="AFL78461.1"/>
    <property type="molecule type" value="Genomic_DNA"/>
</dbReference>
<dbReference type="InterPro" id="IPR001387">
    <property type="entry name" value="Cro/C1-type_HTH"/>
</dbReference>
<gene>
    <name evidence="2" type="ordered locus">Alfi_2174</name>
</gene>
<evidence type="ECO:0000259" key="1">
    <source>
        <dbReference type="PROSITE" id="PS50943"/>
    </source>
</evidence>
<dbReference type="InterPro" id="IPR010982">
    <property type="entry name" value="Lambda_DNA-bd_dom_sf"/>
</dbReference>
<dbReference type="RefSeq" id="WP_014775807.1">
    <property type="nucleotide sequence ID" value="NC_018011.1"/>
</dbReference>
<name>I3YN93_ALIFI</name>